<protein>
    <recommendedName>
        <fullName evidence="4">Secreted protein</fullName>
    </recommendedName>
</protein>
<dbReference type="EMBL" id="BMAO01031891">
    <property type="protein sequence ID" value="GFQ78356.1"/>
    <property type="molecule type" value="Genomic_DNA"/>
</dbReference>
<reference evidence="2" key="1">
    <citation type="submission" date="2020-07" db="EMBL/GenBank/DDBJ databases">
        <title>Multicomponent nature underlies the extraordinary mechanical properties of spider dragline silk.</title>
        <authorList>
            <person name="Kono N."/>
            <person name="Nakamura H."/>
            <person name="Mori M."/>
            <person name="Yoshida Y."/>
            <person name="Ohtoshi R."/>
            <person name="Malay A.D."/>
            <person name="Moran D.A.P."/>
            <person name="Tomita M."/>
            <person name="Numata K."/>
            <person name="Arakawa K."/>
        </authorList>
    </citation>
    <scope>NUCLEOTIDE SEQUENCE</scope>
</reference>
<sequence length="92" mass="10234">MGYHSFLATSHRCGWRLCGGLFQLLLWLRPPLCQVVAHLSASAVSCKAGKNNICNASILCHWWVEVVIFPNQMGDIICRTGSSHLESHRLGE</sequence>
<name>A0A8X6FFT8_TRICU</name>
<keyword evidence="3" id="KW-1185">Reference proteome</keyword>
<evidence type="ECO:0000313" key="2">
    <source>
        <dbReference type="EMBL" id="GFQ78356.1"/>
    </source>
</evidence>
<gene>
    <name evidence="2" type="ORF">TNCT_690991</name>
</gene>
<evidence type="ECO:0008006" key="4">
    <source>
        <dbReference type="Google" id="ProtNLM"/>
    </source>
</evidence>
<feature type="signal peptide" evidence="1">
    <location>
        <begin position="1"/>
        <end position="33"/>
    </location>
</feature>
<dbReference type="AlphaFoldDB" id="A0A8X6FFT8"/>
<feature type="chain" id="PRO_5036450547" description="Secreted protein" evidence="1">
    <location>
        <begin position="34"/>
        <end position="92"/>
    </location>
</feature>
<evidence type="ECO:0000313" key="3">
    <source>
        <dbReference type="Proteomes" id="UP000887116"/>
    </source>
</evidence>
<proteinExistence type="predicted"/>
<evidence type="ECO:0000256" key="1">
    <source>
        <dbReference type="SAM" id="SignalP"/>
    </source>
</evidence>
<keyword evidence="1" id="KW-0732">Signal</keyword>
<accession>A0A8X6FFT8</accession>
<comment type="caution">
    <text evidence="2">The sequence shown here is derived from an EMBL/GenBank/DDBJ whole genome shotgun (WGS) entry which is preliminary data.</text>
</comment>
<dbReference type="Proteomes" id="UP000887116">
    <property type="component" value="Unassembled WGS sequence"/>
</dbReference>
<organism evidence="2 3">
    <name type="scientific">Trichonephila clavata</name>
    <name type="common">Joro spider</name>
    <name type="synonym">Nephila clavata</name>
    <dbReference type="NCBI Taxonomy" id="2740835"/>
    <lineage>
        <taxon>Eukaryota</taxon>
        <taxon>Metazoa</taxon>
        <taxon>Ecdysozoa</taxon>
        <taxon>Arthropoda</taxon>
        <taxon>Chelicerata</taxon>
        <taxon>Arachnida</taxon>
        <taxon>Araneae</taxon>
        <taxon>Araneomorphae</taxon>
        <taxon>Entelegynae</taxon>
        <taxon>Araneoidea</taxon>
        <taxon>Nephilidae</taxon>
        <taxon>Trichonephila</taxon>
    </lineage>
</organism>